<evidence type="ECO:0000313" key="1">
    <source>
        <dbReference type="EMBL" id="KAI9908390.1"/>
    </source>
</evidence>
<accession>A0ACC0VR07</accession>
<name>A0ACC0VR07_9STRA</name>
<gene>
    <name evidence="1" type="ORF">PsorP6_004684</name>
</gene>
<sequence length="220" mass="24775">MVINLKHNPTANFREDADTIPQKRDVYVTGFGKFGDVAENPTTLLVKNLAEHAKVTEAHVLEVSVKCCMETLANIYARAEERKRPCILLHFGVSPDACTFLLEQAAYNIADFRIPDERGYVATNEAIVEGEPDYFVTKVPLVEMLKTLQTVHPKIAISTNPGRFICNYVYFLSLVWTERQAAKYNSEYLTLFVHVPAFQNVTYQDQVALASKIVDSVAEL</sequence>
<protein>
    <submittedName>
        <fullName evidence="1">Uncharacterized protein</fullName>
    </submittedName>
</protein>
<keyword evidence="2" id="KW-1185">Reference proteome</keyword>
<reference evidence="1 2" key="1">
    <citation type="journal article" date="2022" name="bioRxiv">
        <title>The genome of the oomycete Peronosclerospora sorghi, a cosmopolitan pathogen of maize and sorghum, is inflated with dispersed pseudogenes.</title>
        <authorList>
            <person name="Fletcher K."/>
            <person name="Martin F."/>
            <person name="Isakeit T."/>
            <person name="Cavanaugh K."/>
            <person name="Magill C."/>
            <person name="Michelmore R."/>
        </authorList>
    </citation>
    <scope>NUCLEOTIDE SEQUENCE [LARGE SCALE GENOMIC DNA]</scope>
    <source>
        <strain evidence="1">P6</strain>
    </source>
</reference>
<dbReference type="Proteomes" id="UP001163321">
    <property type="component" value="Chromosome 8"/>
</dbReference>
<dbReference type="EMBL" id="CM047587">
    <property type="protein sequence ID" value="KAI9908390.1"/>
    <property type="molecule type" value="Genomic_DNA"/>
</dbReference>
<organism evidence="1 2">
    <name type="scientific">Peronosclerospora sorghi</name>
    <dbReference type="NCBI Taxonomy" id="230839"/>
    <lineage>
        <taxon>Eukaryota</taxon>
        <taxon>Sar</taxon>
        <taxon>Stramenopiles</taxon>
        <taxon>Oomycota</taxon>
        <taxon>Peronosporomycetes</taxon>
        <taxon>Peronosporales</taxon>
        <taxon>Peronosporaceae</taxon>
        <taxon>Peronosclerospora</taxon>
    </lineage>
</organism>
<evidence type="ECO:0000313" key="2">
    <source>
        <dbReference type="Proteomes" id="UP001163321"/>
    </source>
</evidence>
<comment type="caution">
    <text evidence="1">The sequence shown here is derived from an EMBL/GenBank/DDBJ whole genome shotgun (WGS) entry which is preliminary data.</text>
</comment>
<proteinExistence type="predicted"/>